<comment type="caution">
    <text evidence="3">The sequence shown here is derived from an EMBL/GenBank/DDBJ whole genome shotgun (WGS) entry which is preliminary data.</text>
</comment>
<gene>
    <name evidence="3" type="ORF">JBS370_LOCUS2696</name>
    <name evidence="2" type="ORF">ZHD862_LOCUS3745</name>
</gene>
<reference evidence="3" key="1">
    <citation type="submission" date="2021-02" db="EMBL/GenBank/DDBJ databases">
        <authorList>
            <person name="Nowell W R."/>
        </authorList>
    </citation>
    <scope>NUCLEOTIDE SEQUENCE</scope>
</reference>
<evidence type="ECO:0000313" key="3">
    <source>
        <dbReference type="EMBL" id="CAF3578658.1"/>
    </source>
</evidence>
<feature type="region of interest" description="Disordered" evidence="1">
    <location>
        <begin position="517"/>
        <end position="537"/>
    </location>
</feature>
<feature type="compositionally biased region" description="Low complexity" evidence="1">
    <location>
        <begin position="598"/>
        <end position="609"/>
    </location>
</feature>
<evidence type="ECO:0000313" key="4">
    <source>
        <dbReference type="Proteomes" id="UP000663836"/>
    </source>
</evidence>
<dbReference type="InterPro" id="IPR053019">
    <property type="entry name" value="GATA_zinc_finger"/>
</dbReference>
<feature type="region of interest" description="Disordered" evidence="1">
    <location>
        <begin position="598"/>
        <end position="632"/>
    </location>
</feature>
<dbReference type="Proteomes" id="UP000663836">
    <property type="component" value="Unassembled WGS sequence"/>
</dbReference>
<dbReference type="AlphaFoldDB" id="A0A818LN01"/>
<sequence length="644" mass="74682">MDDENIGTMDQWFDSTFMVLNESYQLDLRRVMSPDTCELVHALSDYYMYDNIGLFIHLLGLTSHYLTSTSFVYADNQLKHKLNLHLLLVVRAGYERSSLVEHLKQAMNNVQCIRQTGQQYDIRHTFNSNIFCRSDESSISSGLCLSDKFDEHGTYIHIQKQNSFSIIGTSTGQFIRKLLETKFNHNNNSIHNNNNNNNINNNNNNNNYNINNADWLMMFIASKARLFCRRPKLFDPNRYPSLEQWIIVLNCHCINLMDFYFDEPQANQFMCDYLDALSLKATSLEDSHPWMSARYLSAREHVLRISASLRIIELAIETLIVYRRTFHTFGQADKIFYDNCTHIIEQTRSTTTTTRVNINVAIVQSAIYFVNTSIKQFEIMFEPTLNTGTPNSDLPSLINQAPISDRSWITHSSSSSSAFPPRSTSPASKRLKTFVDPSYVKSLELAHELLLLPYVAFTRTSVYANSKLKRNAAYLDSVIEELKKHHLLIMVRQGVQMVDGTRRRVDLLVKCAPMLKEDENNNNSNNNNNNNSDKNDDDLIERLSRFGVEYDRYIQTLGTLDIGEKYRLSEQCFELLNSPDYKRYLTVDLERIAPLHRIQQQQQQQQHQQQEQHRHSIQHEETNDLWTSSSSSSNIKLEPADFYA</sequence>
<evidence type="ECO:0000313" key="2">
    <source>
        <dbReference type="EMBL" id="CAF0828257.1"/>
    </source>
</evidence>
<dbReference type="Proteomes" id="UP000663864">
    <property type="component" value="Unassembled WGS sequence"/>
</dbReference>
<organism evidence="3 4">
    <name type="scientific">Rotaria sordida</name>
    <dbReference type="NCBI Taxonomy" id="392033"/>
    <lineage>
        <taxon>Eukaryota</taxon>
        <taxon>Metazoa</taxon>
        <taxon>Spiralia</taxon>
        <taxon>Gnathifera</taxon>
        <taxon>Rotifera</taxon>
        <taxon>Eurotatoria</taxon>
        <taxon>Bdelloidea</taxon>
        <taxon>Philodinida</taxon>
        <taxon>Philodinidae</taxon>
        <taxon>Rotaria</taxon>
    </lineage>
</organism>
<feature type="compositionally biased region" description="Basic and acidic residues" evidence="1">
    <location>
        <begin position="610"/>
        <end position="622"/>
    </location>
</feature>
<feature type="compositionally biased region" description="Low complexity" evidence="1">
    <location>
        <begin position="521"/>
        <end position="532"/>
    </location>
</feature>
<dbReference type="EMBL" id="CAJOBD010000108">
    <property type="protein sequence ID" value="CAF3578658.1"/>
    <property type="molecule type" value="Genomic_DNA"/>
</dbReference>
<name>A0A818LN01_9BILA</name>
<protein>
    <submittedName>
        <fullName evidence="3">Uncharacterized protein</fullName>
    </submittedName>
</protein>
<dbReference type="EMBL" id="CAJNOT010000084">
    <property type="protein sequence ID" value="CAF0828257.1"/>
    <property type="molecule type" value="Genomic_DNA"/>
</dbReference>
<proteinExistence type="predicted"/>
<accession>A0A818LN01</accession>
<dbReference type="PANTHER" id="PTHR23353">
    <property type="entry name" value="RAB-GAP/TBC-RELATED"/>
    <property type="match status" value="1"/>
</dbReference>
<evidence type="ECO:0000256" key="1">
    <source>
        <dbReference type="SAM" id="MobiDB-lite"/>
    </source>
</evidence>